<dbReference type="GO" id="GO:0004575">
    <property type="term" value="F:sucrose alpha-glucosidase activity"/>
    <property type="evidence" value="ECO:0007669"/>
    <property type="project" value="TreeGrafter"/>
</dbReference>
<dbReference type="GO" id="GO:0004574">
    <property type="term" value="F:oligo-1,6-glucosidase activity"/>
    <property type="evidence" value="ECO:0007669"/>
    <property type="project" value="TreeGrafter"/>
</dbReference>
<dbReference type="OrthoDB" id="1740265at2759"/>
<dbReference type="InterPro" id="IPR013780">
    <property type="entry name" value="Glyco_hydro_b"/>
</dbReference>
<proteinExistence type="inferred from homology"/>
<dbReference type="Gene3D" id="3.90.400.10">
    <property type="entry name" value="Oligo-1,6-glucosidase, Domain 2"/>
    <property type="match status" value="1"/>
</dbReference>
<dbReference type="FunFam" id="2.60.40.1180:FF:000007">
    <property type="entry name" value="Sucrose isomerase"/>
    <property type="match status" value="1"/>
</dbReference>
<accession>A0A6C1DU19</accession>
<evidence type="ECO:0000256" key="3">
    <source>
        <dbReference type="ARBA" id="ARBA00023295"/>
    </source>
</evidence>
<keyword evidence="2" id="KW-0378">Hydrolase</keyword>
<name>A0A6C1DU19_SACPS</name>
<protein>
    <submittedName>
        <fullName evidence="6">Oligo-1,6-glucosidase ima5</fullName>
    </submittedName>
</protein>
<dbReference type="Pfam" id="PF00128">
    <property type="entry name" value="Alpha-amylase"/>
    <property type="match status" value="1"/>
</dbReference>
<dbReference type="CDD" id="cd11333">
    <property type="entry name" value="AmyAc_SI_OligoGlu_DGase"/>
    <property type="match status" value="1"/>
</dbReference>
<dbReference type="EMBL" id="CP048991">
    <property type="protein sequence ID" value="QID80271.1"/>
    <property type="molecule type" value="Genomic_DNA"/>
</dbReference>
<dbReference type="FunFam" id="3.20.20.80:FF:000087">
    <property type="entry name" value="Oligo-1,6-glucosidase IMA1"/>
    <property type="match status" value="1"/>
</dbReference>
<dbReference type="InterPro" id="IPR006047">
    <property type="entry name" value="GH13_cat_dom"/>
</dbReference>
<dbReference type="GO" id="GO:0005987">
    <property type="term" value="P:sucrose catabolic process"/>
    <property type="evidence" value="ECO:0007669"/>
    <property type="project" value="TreeGrafter"/>
</dbReference>
<dbReference type="InterPro" id="IPR045857">
    <property type="entry name" value="O16G_dom_2"/>
</dbReference>
<evidence type="ECO:0000313" key="7">
    <source>
        <dbReference type="Proteomes" id="UP000501346"/>
    </source>
</evidence>
<keyword evidence="7" id="KW-1185">Reference proteome</keyword>
<dbReference type="SUPFAM" id="SSF51445">
    <property type="entry name" value="(Trans)glycosidases"/>
    <property type="match status" value="1"/>
</dbReference>
<dbReference type="GO" id="GO:0004556">
    <property type="term" value="F:alpha-amylase activity"/>
    <property type="evidence" value="ECO:0007669"/>
    <property type="project" value="TreeGrafter"/>
</dbReference>
<evidence type="ECO:0000256" key="4">
    <source>
        <dbReference type="ARBA" id="ARBA00026248"/>
    </source>
</evidence>
<dbReference type="PANTHER" id="PTHR10357:SF179">
    <property type="entry name" value="NEUTRAL AND BASIC AMINO ACID TRANSPORT PROTEIN RBAT"/>
    <property type="match status" value="1"/>
</dbReference>
<dbReference type="GO" id="GO:0000025">
    <property type="term" value="P:maltose catabolic process"/>
    <property type="evidence" value="ECO:0007669"/>
    <property type="project" value="TreeGrafter"/>
</dbReference>
<evidence type="ECO:0000313" key="6">
    <source>
        <dbReference type="EMBL" id="QID80271.1"/>
    </source>
</evidence>
<dbReference type="PANTHER" id="PTHR10357">
    <property type="entry name" value="ALPHA-AMYLASE FAMILY MEMBER"/>
    <property type="match status" value="1"/>
</dbReference>
<dbReference type="GO" id="GO:0033934">
    <property type="term" value="F:glucan 1,4-alpha-maltotriohydrolase activity"/>
    <property type="evidence" value="ECO:0007669"/>
    <property type="project" value="TreeGrafter"/>
</dbReference>
<dbReference type="InterPro" id="IPR017853">
    <property type="entry name" value="GH"/>
</dbReference>
<comment type="similarity">
    <text evidence="1">Belongs to the glycosyl hydrolase 13 family.</text>
</comment>
<sequence length="581" mass="67523">MTIIHNPKWWKEATVYQIYPASFKDSNNDGWGDLAGITSKLDYVKELGVDAIWVCPFYDSPQEDMGYDIANYEKVWPRYGTNEDCFQMIEEAHKRGIKVIVDLVINHCSEEHEWFKESKSSKTNPKRDWFFWRPPKGFDEKGNPIPPNNWRSFFGGSAWRYDEKTGEFFLHVFAPGQPDFNWENEKCRKAIYDSSVGYWLRHNVDGFRIDVGSMYSKVEGLPDAPITDPTVPYQKGTEFFINGPRIHEYHKEMRKYMLSQIPEGKEIMTVGEVGVGNEEDFRDYTSAKEGELNMMFNFKHTSVGESPECKYELIPFTLKDFKLALAESFLFIENTDCWSTIYLENHDQPRSVSRFGSDSPKWRAISSKMLATLIISLTGTVFIYQGQELGMSNFKNRRIEQIKCVEGTGTYAAIKRDYGEDSEKMKKFFEALALISRDHGRTPFPWSADEPSAGFSKDAKPWIDMNESFRDGINAEAELKDKNSVFFFWKKALQVRKEHKDILVYGHNFQFIDLDNDKLFMFTKDTDNKKMFAVFNFSSDNTDFSVPDNEASYTMFFGNYANSNGDSRTLQPWEGRLYLLK</sequence>
<keyword evidence="4" id="KW-0462">Maltose metabolism</keyword>
<reference evidence="6 7" key="1">
    <citation type="journal article" date="2019" name="BMC Genomics">
        <title>Chromosome level assembly and comparative genome analysis confirm lager-brewing yeasts originated from a single hybridization.</title>
        <authorList>
            <person name="Salazar A.N."/>
            <person name="Gorter de Vries A.R."/>
            <person name="van den Broek M."/>
            <person name="Brouwers N."/>
            <person name="de la Torre Cortes P."/>
            <person name="Kuijpers N.G.A."/>
            <person name="Daran J.G."/>
            <person name="Abeel T."/>
        </authorList>
    </citation>
    <scope>NUCLEOTIDE SEQUENCE [LARGE SCALE GENOMIC DNA]</scope>
    <source>
        <strain evidence="6 7">CBS 1483</strain>
    </source>
</reference>
<dbReference type="FunFam" id="3.90.400.10:FF:000004">
    <property type="entry name" value="Oligo-1,6-glucosidase"/>
    <property type="match status" value="1"/>
</dbReference>
<evidence type="ECO:0000256" key="2">
    <source>
        <dbReference type="ARBA" id="ARBA00022801"/>
    </source>
</evidence>
<dbReference type="Gene3D" id="2.60.40.1180">
    <property type="entry name" value="Golgi alpha-mannosidase II"/>
    <property type="match status" value="1"/>
</dbReference>
<organism evidence="6 7">
    <name type="scientific">Saccharomyces pastorianus</name>
    <name type="common">Lager yeast</name>
    <name type="synonym">Saccharomyces cerevisiae x Saccharomyces eubayanus</name>
    <dbReference type="NCBI Taxonomy" id="27292"/>
    <lineage>
        <taxon>Eukaryota</taxon>
        <taxon>Fungi</taxon>
        <taxon>Dikarya</taxon>
        <taxon>Ascomycota</taxon>
        <taxon>Saccharomycotina</taxon>
        <taxon>Saccharomycetes</taxon>
        <taxon>Saccharomycetales</taxon>
        <taxon>Saccharomycetaceae</taxon>
        <taxon>Saccharomyces</taxon>
    </lineage>
</organism>
<dbReference type="Gene3D" id="3.20.20.80">
    <property type="entry name" value="Glycosidases"/>
    <property type="match status" value="1"/>
</dbReference>
<dbReference type="Proteomes" id="UP000501346">
    <property type="component" value="Chromosome ScX-SeX"/>
</dbReference>
<dbReference type="FunFam" id="3.20.20.80:FF:000064">
    <property type="entry name" value="Oligo-1,6-glucosidase"/>
    <property type="match status" value="1"/>
</dbReference>
<dbReference type="SUPFAM" id="SSF51011">
    <property type="entry name" value="Glycosyl hydrolase domain"/>
    <property type="match status" value="1"/>
</dbReference>
<dbReference type="SMART" id="SM00642">
    <property type="entry name" value="Aamy"/>
    <property type="match status" value="1"/>
</dbReference>
<evidence type="ECO:0000259" key="5">
    <source>
        <dbReference type="SMART" id="SM00642"/>
    </source>
</evidence>
<evidence type="ECO:0000256" key="1">
    <source>
        <dbReference type="ARBA" id="ARBA00008061"/>
    </source>
</evidence>
<dbReference type="AlphaFoldDB" id="A0A6C1DU19"/>
<keyword evidence="3" id="KW-0326">Glycosidase</keyword>
<gene>
    <name evidence="6" type="primary">IMA5_1</name>
    <name evidence="6" type="ORF">GRS66_002586</name>
</gene>
<feature type="domain" description="Glycosyl hydrolase family 13 catalytic" evidence="5">
    <location>
        <begin position="17"/>
        <end position="441"/>
    </location>
</feature>